<evidence type="ECO:0000256" key="1">
    <source>
        <dbReference type="ARBA" id="ARBA00001638"/>
    </source>
</evidence>
<dbReference type="GO" id="GO:0002953">
    <property type="term" value="F:5'-deoxynucleotidase activity"/>
    <property type="evidence" value="ECO:0007669"/>
    <property type="project" value="UniProtKB-EC"/>
</dbReference>
<feature type="domain" description="HD" evidence="10">
    <location>
        <begin position="20"/>
        <end position="170"/>
    </location>
</feature>
<evidence type="ECO:0000313" key="11">
    <source>
        <dbReference type="EMBL" id="KAF2834181.1"/>
    </source>
</evidence>
<dbReference type="InterPro" id="IPR006674">
    <property type="entry name" value="HD_domain"/>
</dbReference>
<dbReference type="Proteomes" id="UP000799429">
    <property type="component" value="Unassembled WGS sequence"/>
</dbReference>
<evidence type="ECO:0000256" key="5">
    <source>
        <dbReference type="ARBA" id="ARBA00009999"/>
    </source>
</evidence>
<comment type="similarity">
    <text evidence="5">Belongs to the HDDC2 family.</text>
</comment>
<dbReference type="PANTHER" id="PTHR11845">
    <property type="entry name" value="5'-DEOXYNUCLEOTIDASE HDDC2"/>
    <property type="match status" value="1"/>
</dbReference>
<name>A0A9P4S0V9_9PEZI</name>
<comment type="cofactor">
    <cofactor evidence="2">
        <name>Mn(2+)</name>
        <dbReference type="ChEBI" id="CHEBI:29035"/>
    </cofactor>
</comment>
<evidence type="ECO:0000256" key="7">
    <source>
        <dbReference type="ARBA" id="ARBA00012964"/>
    </source>
</evidence>
<dbReference type="Pfam" id="PF00406">
    <property type="entry name" value="ADK"/>
    <property type="match status" value="1"/>
</dbReference>
<dbReference type="GO" id="GO:0046872">
    <property type="term" value="F:metal ion binding"/>
    <property type="evidence" value="ECO:0007669"/>
    <property type="project" value="UniProtKB-KW"/>
</dbReference>
<dbReference type="InterPro" id="IPR039356">
    <property type="entry name" value="YfbR/HDDC2"/>
</dbReference>
<dbReference type="GO" id="GO:0005737">
    <property type="term" value="C:cytoplasm"/>
    <property type="evidence" value="ECO:0007669"/>
    <property type="project" value="TreeGrafter"/>
</dbReference>
<evidence type="ECO:0000256" key="4">
    <source>
        <dbReference type="ARBA" id="ARBA00004074"/>
    </source>
</evidence>
<dbReference type="PANTHER" id="PTHR11845:SF13">
    <property type="entry name" value="5'-DEOXYNUCLEOTIDASE HDDC2"/>
    <property type="match status" value="1"/>
</dbReference>
<dbReference type="OrthoDB" id="442176at2759"/>
<evidence type="ECO:0000259" key="10">
    <source>
        <dbReference type="Pfam" id="PF13023"/>
    </source>
</evidence>
<keyword evidence="12" id="KW-1185">Reference proteome</keyword>
<gene>
    <name evidence="11" type="ORF">M501DRAFT_1001450</name>
</gene>
<comment type="subunit">
    <text evidence="6">Homodimer.</text>
</comment>
<dbReference type="InterPro" id="IPR027417">
    <property type="entry name" value="P-loop_NTPase"/>
</dbReference>
<comment type="caution">
    <text evidence="11">The sequence shown here is derived from an EMBL/GenBank/DDBJ whole genome shotgun (WGS) entry which is preliminary data.</text>
</comment>
<keyword evidence="8" id="KW-0479">Metal-binding</keyword>
<comment type="catalytic activity">
    <reaction evidence="1">
        <text>a 2'-deoxyribonucleoside 5'-phosphate + H2O = a 2'-deoxyribonucleoside + phosphate</text>
        <dbReference type="Rhea" id="RHEA:36167"/>
        <dbReference type="ChEBI" id="CHEBI:15377"/>
        <dbReference type="ChEBI" id="CHEBI:18274"/>
        <dbReference type="ChEBI" id="CHEBI:43474"/>
        <dbReference type="ChEBI" id="CHEBI:65317"/>
        <dbReference type="EC" id="3.1.3.89"/>
    </reaction>
</comment>
<evidence type="ECO:0000256" key="2">
    <source>
        <dbReference type="ARBA" id="ARBA00001936"/>
    </source>
</evidence>
<dbReference type="Gene3D" id="3.40.50.300">
    <property type="entry name" value="P-loop containing nucleotide triphosphate hydrolases"/>
    <property type="match status" value="1"/>
</dbReference>
<dbReference type="InterPro" id="IPR003607">
    <property type="entry name" value="HD/PDEase_dom"/>
</dbReference>
<organism evidence="11 12">
    <name type="scientific">Patellaria atrata CBS 101060</name>
    <dbReference type="NCBI Taxonomy" id="1346257"/>
    <lineage>
        <taxon>Eukaryota</taxon>
        <taxon>Fungi</taxon>
        <taxon>Dikarya</taxon>
        <taxon>Ascomycota</taxon>
        <taxon>Pezizomycotina</taxon>
        <taxon>Dothideomycetes</taxon>
        <taxon>Dothideomycetes incertae sedis</taxon>
        <taxon>Patellariales</taxon>
        <taxon>Patellariaceae</taxon>
        <taxon>Patellaria</taxon>
    </lineage>
</organism>
<evidence type="ECO:0000256" key="3">
    <source>
        <dbReference type="ARBA" id="ARBA00001941"/>
    </source>
</evidence>
<dbReference type="AlphaFoldDB" id="A0A9P4S0V9"/>
<comment type="cofactor">
    <cofactor evidence="3">
        <name>Co(2+)</name>
        <dbReference type="ChEBI" id="CHEBI:48828"/>
    </cofactor>
</comment>
<dbReference type="Pfam" id="PF13023">
    <property type="entry name" value="HD_3"/>
    <property type="match status" value="1"/>
</dbReference>
<proteinExistence type="inferred from homology"/>
<accession>A0A9P4S0V9</accession>
<evidence type="ECO:0000256" key="9">
    <source>
        <dbReference type="ARBA" id="ARBA00022801"/>
    </source>
</evidence>
<comment type="function">
    <text evidence="4">Catalyzes the dephosphorylation of the nucleoside 5'-monophosphates deoxyadenosine monophosphate (dAMP), deoxycytidine monophosphate (dCMP), deoxyguanosine monophosphate (dGMP) and deoxythymidine monophosphate (dTMP).</text>
</comment>
<dbReference type="SUPFAM" id="SSF109604">
    <property type="entry name" value="HD-domain/PDEase-like"/>
    <property type="match status" value="1"/>
</dbReference>
<evidence type="ECO:0000313" key="12">
    <source>
        <dbReference type="Proteomes" id="UP000799429"/>
    </source>
</evidence>
<dbReference type="CDD" id="cd00077">
    <property type="entry name" value="HDc"/>
    <property type="match status" value="1"/>
</dbReference>
<keyword evidence="9 11" id="KW-0378">Hydrolase</keyword>
<dbReference type="SUPFAM" id="SSF52540">
    <property type="entry name" value="P-loop containing nucleoside triphosphate hydrolases"/>
    <property type="match status" value="1"/>
</dbReference>
<protein>
    <recommendedName>
        <fullName evidence="7">5'-deoxynucleotidase</fullName>
        <ecNumber evidence="7">3.1.3.89</ecNumber>
    </recommendedName>
</protein>
<evidence type="ECO:0000256" key="8">
    <source>
        <dbReference type="ARBA" id="ARBA00022723"/>
    </source>
</evidence>
<sequence length="382" mass="43829">MEVNLSQLDMSPLPFLHLMQELKHMDRTGWLRTVRKPESVGSHSFRLALLGGFAPDPLDRRKCMFIGLCHDLAESVVGDIPTYAGMSKERKHKLEFFGFRYIISLVTPCNAKYADEMMTAWLEYEEGKTAEGRWMKEMDKLECLIQAHEYEQKTYGEKNLEEFQGLSSKIKSPEGIAWLNLLGQERSAHLSKRKRRLPVIFITGALSVGETQCALLSQEFGFQYISLQSVLREMSEDQTYLHAEFVRDCLKEEVDVPVGLVVSLLEGKIEEGINEGTRWSLVHGFPKSMEHVLEFERKAQKPNYTLFLNCSAEEKRVGNPKQYYGADDELDGWKTGGLDLKDYLRSMEGYFKEINCDGSVAEVFNLVKNAVNDFIEYAEREK</sequence>
<reference evidence="11" key="1">
    <citation type="journal article" date="2020" name="Stud. Mycol.">
        <title>101 Dothideomycetes genomes: a test case for predicting lifestyles and emergence of pathogens.</title>
        <authorList>
            <person name="Haridas S."/>
            <person name="Albert R."/>
            <person name="Binder M."/>
            <person name="Bloem J."/>
            <person name="Labutti K."/>
            <person name="Salamov A."/>
            <person name="Andreopoulos B."/>
            <person name="Baker S."/>
            <person name="Barry K."/>
            <person name="Bills G."/>
            <person name="Bluhm B."/>
            <person name="Cannon C."/>
            <person name="Castanera R."/>
            <person name="Culley D."/>
            <person name="Daum C."/>
            <person name="Ezra D."/>
            <person name="Gonzalez J."/>
            <person name="Henrissat B."/>
            <person name="Kuo A."/>
            <person name="Liang C."/>
            <person name="Lipzen A."/>
            <person name="Lutzoni F."/>
            <person name="Magnuson J."/>
            <person name="Mondo S."/>
            <person name="Nolan M."/>
            <person name="Ohm R."/>
            <person name="Pangilinan J."/>
            <person name="Park H.-J."/>
            <person name="Ramirez L."/>
            <person name="Alfaro M."/>
            <person name="Sun H."/>
            <person name="Tritt A."/>
            <person name="Yoshinaga Y."/>
            <person name="Zwiers L.-H."/>
            <person name="Turgeon B."/>
            <person name="Goodwin S."/>
            <person name="Spatafora J."/>
            <person name="Crous P."/>
            <person name="Grigoriev I."/>
        </authorList>
    </citation>
    <scope>NUCLEOTIDE SEQUENCE</scope>
    <source>
        <strain evidence="11">CBS 101060</strain>
    </source>
</reference>
<evidence type="ECO:0000256" key="6">
    <source>
        <dbReference type="ARBA" id="ARBA00011738"/>
    </source>
</evidence>
<dbReference type="Gene3D" id="1.10.3210.10">
    <property type="entry name" value="Hypothetical protein af1432"/>
    <property type="match status" value="1"/>
</dbReference>
<dbReference type="EMBL" id="MU006126">
    <property type="protein sequence ID" value="KAF2834181.1"/>
    <property type="molecule type" value="Genomic_DNA"/>
</dbReference>
<dbReference type="EC" id="3.1.3.89" evidence="7"/>